<comment type="caution">
    <text evidence="1">The sequence shown here is derived from an EMBL/GenBank/DDBJ whole genome shotgun (WGS) entry which is preliminary data.</text>
</comment>
<accession>A0A931BNP8</accession>
<keyword evidence="2" id="KW-1185">Reference proteome</keyword>
<evidence type="ECO:0000313" key="2">
    <source>
        <dbReference type="Proteomes" id="UP000599312"/>
    </source>
</evidence>
<protein>
    <submittedName>
        <fullName evidence="1">Uncharacterized protein</fullName>
    </submittedName>
</protein>
<dbReference type="RefSeq" id="WP_196272605.1">
    <property type="nucleotide sequence ID" value="NZ_JADQDO010000007.1"/>
</dbReference>
<sequence length="271" mass="30258">MSLRDAFLRDFKVDLPVGDGAGTRTDPISILTGDPHGVSRAAEITLSLLQKGGGYAQGSEIFWRILARELHEEAGKVLFRLGLQRVALTPTEVVGEKVSYFFSTPQHLLDAVPTPYVIHIDPSLALAFPFKIAGLDYSAFRDFEREQSGLGYCVGYSGPRVEATLYVYKADIAAPPEMVARRELDSTLRQLHGSHQGVRPYSDTSFGAHALGVELNLGDHRRGLVMIDSVGPKLFKWRVTWLNDERRTIVEEFVRQSRQLLPRDQGEPQMH</sequence>
<reference evidence="1" key="1">
    <citation type="submission" date="2020-11" db="EMBL/GenBank/DDBJ databases">
        <authorList>
            <person name="Kim M.K."/>
        </authorList>
    </citation>
    <scope>NUCLEOTIDE SEQUENCE</scope>
    <source>
        <strain evidence="1">BT350</strain>
    </source>
</reference>
<name>A0A931BNP8_9HYPH</name>
<gene>
    <name evidence="1" type="ORF">I2H38_14655</name>
</gene>
<dbReference type="EMBL" id="JADQDO010000007">
    <property type="protein sequence ID" value="MBF9234616.1"/>
    <property type="molecule type" value="Genomic_DNA"/>
</dbReference>
<dbReference type="Proteomes" id="UP000599312">
    <property type="component" value="Unassembled WGS sequence"/>
</dbReference>
<organism evidence="1 2">
    <name type="scientific">Microvirga alba</name>
    <dbReference type="NCBI Taxonomy" id="2791025"/>
    <lineage>
        <taxon>Bacteria</taxon>
        <taxon>Pseudomonadati</taxon>
        <taxon>Pseudomonadota</taxon>
        <taxon>Alphaproteobacteria</taxon>
        <taxon>Hyphomicrobiales</taxon>
        <taxon>Methylobacteriaceae</taxon>
        <taxon>Microvirga</taxon>
    </lineage>
</organism>
<evidence type="ECO:0000313" key="1">
    <source>
        <dbReference type="EMBL" id="MBF9234616.1"/>
    </source>
</evidence>
<proteinExistence type="predicted"/>
<dbReference type="AlphaFoldDB" id="A0A931BNP8"/>